<dbReference type="Proteomes" id="UP000680158">
    <property type="component" value="Unassembled WGS sequence"/>
</dbReference>
<organism evidence="3 4">
    <name type="scientific">Undibacterium baiyunense</name>
    <dbReference type="NCBI Taxonomy" id="2828731"/>
    <lineage>
        <taxon>Bacteria</taxon>
        <taxon>Pseudomonadati</taxon>
        <taxon>Pseudomonadota</taxon>
        <taxon>Betaproteobacteria</taxon>
        <taxon>Burkholderiales</taxon>
        <taxon>Oxalobacteraceae</taxon>
        <taxon>Undibacterium</taxon>
    </lineage>
</organism>
<keyword evidence="1" id="KW-0812">Transmembrane</keyword>
<evidence type="ECO:0000256" key="1">
    <source>
        <dbReference type="SAM" id="Phobius"/>
    </source>
</evidence>
<evidence type="ECO:0000259" key="2">
    <source>
        <dbReference type="Pfam" id="PF22570"/>
    </source>
</evidence>
<dbReference type="EMBL" id="JAGSPM010000004">
    <property type="protein sequence ID" value="MBR7746562.1"/>
    <property type="molecule type" value="Genomic_DNA"/>
</dbReference>
<keyword evidence="1" id="KW-0472">Membrane</keyword>
<feature type="transmembrane region" description="Helical" evidence="1">
    <location>
        <begin position="12"/>
        <end position="31"/>
    </location>
</feature>
<keyword evidence="1" id="KW-1133">Transmembrane helix</keyword>
<proteinExistence type="predicted"/>
<dbReference type="InterPro" id="IPR054331">
    <property type="entry name" value="LiaF_TM"/>
</dbReference>
<feature type="transmembrane region" description="Helical" evidence="1">
    <location>
        <begin position="43"/>
        <end position="60"/>
    </location>
</feature>
<feature type="domain" description="LiaF transmembrane" evidence="2">
    <location>
        <begin position="18"/>
        <end position="110"/>
    </location>
</feature>
<keyword evidence="4" id="KW-1185">Reference proteome</keyword>
<evidence type="ECO:0000313" key="4">
    <source>
        <dbReference type="Proteomes" id="UP000680158"/>
    </source>
</evidence>
<evidence type="ECO:0000313" key="3">
    <source>
        <dbReference type="EMBL" id="MBR7746562.1"/>
    </source>
</evidence>
<gene>
    <name evidence="3" type="ORF">KDM92_08210</name>
</gene>
<protein>
    <recommendedName>
        <fullName evidence="2">LiaF transmembrane domain-containing protein</fullName>
    </recommendedName>
</protein>
<comment type="caution">
    <text evidence="3">The sequence shown here is derived from an EMBL/GenBank/DDBJ whole genome shotgun (WGS) entry which is preliminary data.</text>
</comment>
<feature type="transmembrane region" description="Helical" evidence="1">
    <location>
        <begin position="96"/>
        <end position="113"/>
    </location>
</feature>
<sequence>MSEQTISKTHKSKDSFSFGIILILLGGFFLFDRLDYIDARDYFKYWPALIAISGIICAVRAERISEVLDGLMQIGIAAWLYAVTQKLYGLTFSNSWPLFIIAAGLSMVIKYFADKPKS</sequence>
<reference evidence="3 4" key="1">
    <citation type="submission" date="2021-04" db="EMBL/GenBank/DDBJ databases">
        <title>novel species isolated from subtropical streams in China.</title>
        <authorList>
            <person name="Lu H."/>
        </authorList>
    </citation>
    <scope>NUCLEOTIDE SEQUENCE [LARGE SCALE GENOMIC DNA]</scope>
    <source>
        <strain evidence="3 4">BYS107W</strain>
    </source>
</reference>
<accession>A0A941DHY6</accession>
<dbReference type="AlphaFoldDB" id="A0A941DHY6"/>
<dbReference type="Pfam" id="PF22570">
    <property type="entry name" value="LiaF-TM"/>
    <property type="match status" value="1"/>
</dbReference>
<dbReference type="RefSeq" id="WP_212683887.1">
    <property type="nucleotide sequence ID" value="NZ_JAGSPM010000004.1"/>
</dbReference>
<name>A0A941DHY6_9BURK</name>